<evidence type="ECO:0000256" key="4">
    <source>
        <dbReference type="RuleBase" id="RU367147"/>
    </source>
</evidence>
<dbReference type="EMBL" id="CAWUHC010000012">
    <property type="protein sequence ID" value="CAK7214568.1"/>
    <property type="molecule type" value="Genomic_DNA"/>
</dbReference>
<dbReference type="SUPFAM" id="SSF53474">
    <property type="entry name" value="alpha/beta-Hydrolases"/>
    <property type="match status" value="2"/>
</dbReference>
<comment type="similarity">
    <text evidence="4">Belongs to the carbohydrate esterase 1 (CE1) family.</text>
</comment>
<evidence type="ECO:0000313" key="6">
    <source>
        <dbReference type="Proteomes" id="UP001642406"/>
    </source>
</evidence>
<dbReference type="InterPro" id="IPR010126">
    <property type="entry name" value="Esterase_phb"/>
</dbReference>
<feature type="signal peptide" evidence="4">
    <location>
        <begin position="1"/>
        <end position="21"/>
    </location>
</feature>
<sequence>MAISPALKVGVLFALLASTQAATIQKITAPLDNNPSNVGFYLYVPDKLAPSPPILVNPHWCHGSALDAYKGTQYATLADKHGFLVIYPDSPNTADKCWDLSSPATLHHGKGGDSLGIVSMVNYTLAKYNADKGRVFATGVSSGAMMTSTLVGAYPDVFAAGSAYSGVPFGCFKAADSTNVTNTSSLVDVWGDACATGRLTQSPEAWASLVKDAYTGYTGWRPKMQLFHGTADEVLNFTVFGEEVKQWNAVLGFSQTPTTVTPDTPLPGWTKSVYGTDDWLEAYSAAGVTHNIQQQENLTLAWFDLACTGTDCFRWGKGGPWKAKA</sequence>
<dbReference type="InterPro" id="IPR050955">
    <property type="entry name" value="Plant_Biomass_Hydrol_Est"/>
</dbReference>
<comment type="function">
    <text evidence="4">Esterase involved in the hydrolysis of xylan, a major structural heterogeneous polysaccharide found in plant biomass representing the second most abundant polysaccharide in the biosphere, after cellulose.</text>
</comment>
<evidence type="ECO:0000256" key="1">
    <source>
        <dbReference type="ARBA" id="ARBA00022487"/>
    </source>
</evidence>
<gene>
    <name evidence="5" type="ORF">SBRCBS47491_002188</name>
</gene>
<dbReference type="EC" id="3.1.1.-" evidence="4"/>
<keyword evidence="4" id="KW-0964">Secreted</keyword>
<name>A0ABP0B4W8_9PEZI</name>
<dbReference type="Gene3D" id="3.40.50.1820">
    <property type="entry name" value="alpha/beta hydrolase"/>
    <property type="match status" value="1"/>
</dbReference>
<dbReference type="InterPro" id="IPR029058">
    <property type="entry name" value="AB_hydrolase_fold"/>
</dbReference>
<keyword evidence="4" id="KW-0624">Polysaccharide degradation</keyword>
<keyword evidence="6" id="KW-1185">Reference proteome</keyword>
<dbReference type="Pfam" id="PF10503">
    <property type="entry name" value="Esterase_PHB"/>
    <property type="match status" value="1"/>
</dbReference>
<evidence type="ECO:0000313" key="5">
    <source>
        <dbReference type="EMBL" id="CAK7214568.1"/>
    </source>
</evidence>
<proteinExistence type="inferred from homology"/>
<dbReference type="PANTHER" id="PTHR43037:SF5">
    <property type="entry name" value="FERULOYL ESTERASE"/>
    <property type="match status" value="1"/>
</dbReference>
<keyword evidence="2 4" id="KW-0732">Signal</keyword>
<reference evidence="5 6" key="1">
    <citation type="submission" date="2024-01" db="EMBL/GenBank/DDBJ databases">
        <authorList>
            <person name="Allen C."/>
            <person name="Tagirdzhanova G."/>
        </authorList>
    </citation>
    <scope>NUCLEOTIDE SEQUENCE [LARGE SCALE GENOMIC DNA]</scope>
</reference>
<evidence type="ECO:0000256" key="2">
    <source>
        <dbReference type="ARBA" id="ARBA00022729"/>
    </source>
</evidence>
<protein>
    <recommendedName>
        <fullName evidence="4">Carboxylic ester hydrolase</fullName>
        <ecNumber evidence="4">3.1.1.-</ecNumber>
    </recommendedName>
</protein>
<feature type="chain" id="PRO_5044986740" description="Carboxylic ester hydrolase" evidence="4">
    <location>
        <begin position="22"/>
        <end position="325"/>
    </location>
</feature>
<dbReference type="NCBIfam" id="TIGR01840">
    <property type="entry name" value="esterase_phb"/>
    <property type="match status" value="1"/>
</dbReference>
<keyword evidence="4" id="KW-0119">Carbohydrate metabolism</keyword>
<keyword evidence="1 4" id="KW-0719">Serine esterase</keyword>
<dbReference type="PANTHER" id="PTHR43037">
    <property type="entry name" value="UNNAMED PRODUCT-RELATED"/>
    <property type="match status" value="1"/>
</dbReference>
<keyword evidence="3 4" id="KW-0378">Hydrolase</keyword>
<accession>A0ABP0B4W8</accession>
<comment type="subcellular location">
    <subcellularLocation>
        <location evidence="4">Secreted</location>
    </subcellularLocation>
</comment>
<dbReference type="Proteomes" id="UP001642406">
    <property type="component" value="Unassembled WGS sequence"/>
</dbReference>
<comment type="caution">
    <text evidence="5">The sequence shown here is derived from an EMBL/GenBank/DDBJ whole genome shotgun (WGS) entry which is preliminary data.</text>
</comment>
<organism evidence="5 6">
    <name type="scientific">Sporothrix bragantina</name>
    <dbReference type="NCBI Taxonomy" id="671064"/>
    <lineage>
        <taxon>Eukaryota</taxon>
        <taxon>Fungi</taxon>
        <taxon>Dikarya</taxon>
        <taxon>Ascomycota</taxon>
        <taxon>Pezizomycotina</taxon>
        <taxon>Sordariomycetes</taxon>
        <taxon>Sordariomycetidae</taxon>
        <taxon>Ophiostomatales</taxon>
        <taxon>Ophiostomataceae</taxon>
        <taxon>Sporothrix</taxon>
    </lineage>
</organism>
<evidence type="ECO:0000256" key="3">
    <source>
        <dbReference type="ARBA" id="ARBA00022801"/>
    </source>
</evidence>